<protein>
    <submittedName>
        <fullName evidence="1">Macaca fascicularis brain cDNA clone: QflA-19035, similar to human SET translocation (myeloid leukemia-associated) (SET), mRNA, RefSeq: NM_003011.1</fullName>
    </submittedName>
</protein>
<accession>I7G604</accession>
<evidence type="ECO:0000313" key="1">
    <source>
        <dbReference type="EMBL" id="BAE89701.1"/>
    </source>
</evidence>
<name>I7G604_MACFA</name>
<dbReference type="AlphaFoldDB" id="I7G604"/>
<proteinExistence type="evidence at transcript level"/>
<organism evidence="1">
    <name type="scientific">Macaca fascicularis</name>
    <name type="common">Crab-eating macaque</name>
    <name type="synonym">Cynomolgus monkey</name>
    <dbReference type="NCBI Taxonomy" id="9541"/>
    <lineage>
        <taxon>Eukaryota</taxon>
        <taxon>Metazoa</taxon>
        <taxon>Chordata</taxon>
        <taxon>Craniata</taxon>
        <taxon>Vertebrata</taxon>
        <taxon>Euteleostomi</taxon>
        <taxon>Mammalia</taxon>
        <taxon>Eutheria</taxon>
        <taxon>Euarchontoglires</taxon>
        <taxon>Primates</taxon>
        <taxon>Haplorrhini</taxon>
        <taxon>Catarrhini</taxon>
        <taxon>Cercopithecidae</taxon>
        <taxon>Cercopithecinae</taxon>
        <taxon>Macaca</taxon>
    </lineage>
</organism>
<dbReference type="EMBL" id="AB172639">
    <property type="protein sequence ID" value="BAE89701.1"/>
    <property type="molecule type" value="mRNA"/>
</dbReference>
<reference evidence="1" key="1">
    <citation type="journal article" date="2007" name="PLoS Biol.">
        <title>Rate of evolution in brain-expressed genes in humans and other primates.</title>
        <authorList>
            <person name="Wang H.-Y."/>
            <person name="Chien H.-C."/>
            <person name="Osada N."/>
            <person name="Hashimoto K."/>
            <person name="Sugano S."/>
            <person name="Gojobori T."/>
            <person name="Chou C.-K."/>
            <person name="Tsai S.-F."/>
            <person name="Wu C.-I."/>
            <person name="Shen C.-K.J."/>
        </authorList>
    </citation>
    <scope>NUCLEOTIDE SEQUENCE</scope>
</reference>
<sequence>MQSYTWDSCWHVFIGCIKCGQEDRLSE</sequence>